<dbReference type="EMBL" id="CAFBMV010000001">
    <property type="protein sequence ID" value="CAB4910899.1"/>
    <property type="molecule type" value="Genomic_DNA"/>
</dbReference>
<name>A0A6J7E604_9ZZZZ</name>
<proteinExistence type="predicted"/>
<dbReference type="EMBL" id="CAFBLE010000016">
    <property type="protein sequence ID" value="CAB4875959.1"/>
    <property type="molecule type" value="Genomic_DNA"/>
</dbReference>
<dbReference type="EMBL" id="CAFBQL010000002">
    <property type="protein sequence ID" value="CAB5055671.1"/>
    <property type="molecule type" value="Genomic_DNA"/>
</dbReference>
<accession>A0A6J7E604</accession>
<dbReference type="AlphaFoldDB" id="A0A6J7E604"/>
<dbReference type="EMBL" id="CAEZWT010000054">
    <property type="protein sequence ID" value="CAB4673216.1"/>
    <property type="molecule type" value="Genomic_DNA"/>
</dbReference>
<reference evidence="2" key="1">
    <citation type="submission" date="2020-05" db="EMBL/GenBank/DDBJ databases">
        <authorList>
            <person name="Chiriac C."/>
            <person name="Salcher M."/>
            <person name="Ghai R."/>
            <person name="Kavagutti S V."/>
        </authorList>
    </citation>
    <scope>NUCLEOTIDE SEQUENCE</scope>
</reference>
<protein>
    <submittedName>
        <fullName evidence="2">Unannotated protein</fullName>
    </submittedName>
</protein>
<sequence length="50" mass="5493">MNEEVTQEDLVAEIKEQLSQIDSLPIDEHASAFEGIHQKLGEALSTIDGL</sequence>
<evidence type="ECO:0000313" key="2">
    <source>
        <dbReference type="EMBL" id="CAB4875959.1"/>
    </source>
</evidence>
<evidence type="ECO:0000313" key="3">
    <source>
        <dbReference type="EMBL" id="CAB4910899.1"/>
    </source>
</evidence>
<gene>
    <name evidence="1" type="ORF">UFOPK2289_01260</name>
    <name evidence="2" type="ORF">UFOPK3346_01330</name>
    <name evidence="3" type="ORF">UFOPK3670_00006</name>
    <name evidence="4" type="ORF">UFOPK4308_00491</name>
</gene>
<evidence type="ECO:0000313" key="4">
    <source>
        <dbReference type="EMBL" id="CAB5055671.1"/>
    </source>
</evidence>
<organism evidence="2">
    <name type="scientific">freshwater metagenome</name>
    <dbReference type="NCBI Taxonomy" id="449393"/>
    <lineage>
        <taxon>unclassified sequences</taxon>
        <taxon>metagenomes</taxon>
        <taxon>ecological metagenomes</taxon>
    </lineage>
</organism>
<evidence type="ECO:0000313" key="1">
    <source>
        <dbReference type="EMBL" id="CAB4673216.1"/>
    </source>
</evidence>